<reference evidence="1 2" key="1">
    <citation type="journal article" date="2018" name="Front. Plant Sci.">
        <title>Red Clover (Trifolium pratense) and Zigzag Clover (T. medium) - A Picture of Genomic Similarities and Differences.</title>
        <authorList>
            <person name="Dluhosova J."/>
            <person name="Istvanek J."/>
            <person name="Nedelnik J."/>
            <person name="Repkova J."/>
        </authorList>
    </citation>
    <scope>NUCLEOTIDE SEQUENCE [LARGE SCALE GENOMIC DNA]</scope>
    <source>
        <strain evidence="2">cv. 10/8</strain>
        <tissue evidence="1">Leaf</tissue>
    </source>
</reference>
<evidence type="ECO:0000313" key="1">
    <source>
        <dbReference type="EMBL" id="MCI75510.1"/>
    </source>
</evidence>
<protein>
    <recommendedName>
        <fullName evidence="3">Replication factor A protein</fullName>
    </recommendedName>
</protein>
<proteinExistence type="predicted"/>
<dbReference type="Proteomes" id="UP000265520">
    <property type="component" value="Unassembled WGS sequence"/>
</dbReference>
<dbReference type="AlphaFoldDB" id="A0A392UT45"/>
<dbReference type="EMBL" id="LXQA010884561">
    <property type="protein sequence ID" value="MCI75510.1"/>
    <property type="molecule type" value="Genomic_DNA"/>
</dbReference>
<accession>A0A392UT45</accession>
<evidence type="ECO:0000313" key="2">
    <source>
        <dbReference type="Proteomes" id="UP000265520"/>
    </source>
</evidence>
<organism evidence="1 2">
    <name type="scientific">Trifolium medium</name>
    <dbReference type="NCBI Taxonomy" id="97028"/>
    <lineage>
        <taxon>Eukaryota</taxon>
        <taxon>Viridiplantae</taxon>
        <taxon>Streptophyta</taxon>
        <taxon>Embryophyta</taxon>
        <taxon>Tracheophyta</taxon>
        <taxon>Spermatophyta</taxon>
        <taxon>Magnoliopsida</taxon>
        <taxon>eudicotyledons</taxon>
        <taxon>Gunneridae</taxon>
        <taxon>Pentapetalae</taxon>
        <taxon>rosids</taxon>
        <taxon>fabids</taxon>
        <taxon>Fabales</taxon>
        <taxon>Fabaceae</taxon>
        <taxon>Papilionoideae</taxon>
        <taxon>50 kb inversion clade</taxon>
        <taxon>NPAAA clade</taxon>
        <taxon>Hologalegina</taxon>
        <taxon>IRL clade</taxon>
        <taxon>Trifolieae</taxon>
        <taxon>Trifolium</taxon>
    </lineage>
</organism>
<keyword evidence="2" id="KW-1185">Reference proteome</keyword>
<sequence>MVFNEKVSVDSKFVDIADILPDKENAVIKVRVLRLWKVPAFLNPCE</sequence>
<evidence type="ECO:0008006" key="3">
    <source>
        <dbReference type="Google" id="ProtNLM"/>
    </source>
</evidence>
<name>A0A392UT45_9FABA</name>
<comment type="caution">
    <text evidence="1">The sequence shown here is derived from an EMBL/GenBank/DDBJ whole genome shotgun (WGS) entry which is preliminary data.</text>
</comment>
<feature type="non-terminal residue" evidence="1">
    <location>
        <position position="46"/>
    </location>
</feature>